<dbReference type="EMBL" id="MU002023">
    <property type="protein sequence ID" value="KAF2791351.1"/>
    <property type="molecule type" value="Genomic_DNA"/>
</dbReference>
<feature type="compositionally biased region" description="Basic and acidic residues" evidence="1">
    <location>
        <begin position="268"/>
        <end position="308"/>
    </location>
</feature>
<feature type="region of interest" description="Disordered" evidence="1">
    <location>
        <begin position="148"/>
        <end position="319"/>
    </location>
</feature>
<gene>
    <name evidence="2" type="ORF">K505DRAFT_326910</name>
</gene>
<proteinExistence type="predicted"/>
<feature type="region of interest" description="Disordered" evidence="1">
    <location>
        <begin position="111"/>
        <end position="132"/>
    </location>
</feature>
<keyword evidence="3" id="KW-1185">Reference proteome</keyword>
<dbReference type="AlphaFoldDB" id="A0A6A6X539"/>
<reference evidence="2" key="1">
    <citation type="journal article" date="2020" name="Stud. Mycol.">
        <title>101 Dothideomycetes genomes: a test case for predicting lifestyles and emergence of pathogens.</title>
        <authorList>
            <person name="Haridas S."/>
            <person name="Albert R."/>
            <person name="Binder M."/>
            <person name="Bloem J."/>
            <person name="Labutti K."/>
            <person name="Salamov A."/>
            <person name="Andreopoulos B."/>
            <person name="Baker S."/>
            <person name="Barry K."/>
            <person name="Bills G."/>
            <person name="Bluhm B."/>
            <person name="Cannon C."/>
            <person name="Castanera R."/>
            <person name="Culley D."/>
            <person name="Daum C."/>
            <person name="Ezra D."/>
            <person name="Gonzalez J."/>
            <person name="Henrissat B."/>
            <person name="Kuo A."/>
            <person name="Liang C."/>
            <person name="Lipzen A."/>
            <person name="Lutzoni F."/>
            <person name="Magnuson J."/>
            <person name="Mondo S."/>
            <person name="Nolan M."/>
            <person name="Ohm R."/>
            <person name="Pangilinan J."/>
            <person name="Park H.-J."/>
            <person name="Ramirez L."/>
            <person name="Alfaro M."/>
            <person name="Sun H."/>
            <person name="Tritt A."/>
            <person name="Yoshinaga Y."/>
            <person name="Zwiers L.-H."/>
            <person name="Turgeon B."/>
            <person name="Goodwin S."/>
            <person name="Spatafora J."/>
            <person name="Crous P."/>
            <person name="Grigoriev I."/>
        </authorList>
    </citation>
    <scope>NUCLEOTIDE SEQUENCE</scope>
    <source>
        <strain evidence="2">CBS 109.77</strain>
    </source>
</reference>
<dbReference type="OrthoDB" id="3801230at2759"/>
<sequence length="319" mass="35080">MADSSTITNSAVDGARNENGLRKALRRWREKLKRDPHTKSSTPSSTRPHTPAQPPIPIPAILFTPTTQTIISSPADPRNSPPTTLKKLRLARRNTAPAGYFATTGTTASAPAIRNASPNRHAGASRNASPNARVYVPPVNTVTTTITATNPQALRTRRSRLRLSFSSRAPIVETRPGAPLAGSRSSSAHRPAHASSNSTSMVRSVVGVRAPSPKPDGRRTVDTKKDQPPDTEPASKLSGFEERQNTAQRHATSQNEKETEKMVSTVEIIRRDKPKEERPPCTKLHKNQDQAKEEKKLERRRREEEVLRRAGKMQVGMMV</sequence>
<protein>
    <submittedName>
        <fullName evidence="2">Uncharacterized protein</fullName>
    </submittedName>
</protein>
<dbReference type="Proteomes" id="UP000799757">
    <property type="component" value="Unassembled WGS sequence"/>
</dbReference>
<evidence type="ECO:0000313" key="2">
    <source>
        <dbReference type="EMBL" id="KAF2791351.1"/>
    </source>
</evidence>
<evidence type="ECO:0000313" key="3">
    <source>
        <dbReference type="Proteomes" id="UP000799757"/>
    </source>
</evidence>
<feature type="compositionally biased region" description="Polar residues" evidence="1">
    <location>
        <begin position="1"/>
        <end position="11"/>
    </location>
</feature>
<name>A0A6A6X539_9PLEO</name>
<feature type="compositionally biased region" description="Polar residues" evidence="1">
    <location>
        <begin position="245"/>
        <end position="254"/>
    </location>
</feature>
<evidence type="ECO:0000256" key="1">
    <source>
        <dbReference type="SAM" id="MobiDB-lite"/>
    </source>
</evidence>
<feature type="compositionally biased region" description="Basic and acidic residues" evidence="1">
    <location>
        <begin position="215"/>
        <end position="228"/>
    </location>
</feature>
<organism evidence="2 3">
    <name type="scientific">Melanomma pulvis-pyrius CBS 109.77</name>
    <dbReference type="NCBI Taxonomy" id="1314802"/>
    <lineage>
        <taxon>Eukaryota</taxon>
        <taxon>Fungi</taxon>
        <taxon>Dikarya</taxon>
        <taxon>Ascomycota</taxon>
        <taxon>Pezizomycotina</taxon>
        <taxon>Dothideomycetes</taxon>
        <taxon>Pleosporomycetidae</taxon>
        <taxon>Pleosporales</taxon>
        <taxon>Melanommataceae</taxon>
        <taxon>Melanomma</taxon>
    </lineage>
</organism>
<feature type="compositionally biased region" description="Low complexity" evidence="1">
    <location>
        <begin position="181"/>
        <end position="198"/>
    </location>
</feature>
<accession>A0A6A6X539</accession>
<feature type="compositionally biased region" description="Low complexity" evidence="1">
    <location>
        <begin position="39"/>
        <end position="50"/>
    </location>
</feature>
<feature type="region of interest" description="Disordered" evidence="1">
    <location>
        <begin position="1"/>
        <end position="58"/>
    </location>
</feature>